<dbReference type="GO" id="GO:0005886">
    <property type="term" value="C:plasma membrane"/>
    <property type="evidence" value="ECO:0007669"/>
    <property type="project" value="UniProtKB-SubCell"/>
</dbReference>
<feature type="transmembrane region" description="Helical" evidence="9">
    <location>
        <begin position="348"/>
        <end position="370"/>
    </location>
</feature>
<organism evidence="10 11">
    <name type="scientific">Gordonia humi</name>
    <dbReference type="NCBI Taxonomy" id="686429"/>
    <lineage>
        <taxon>Bacteria</taxon>
        <taxon>Bacillati</taxon>
        <taxon>Actinomycetota</taxon>
        <taxon>Actinomycetes</taxon>
        <taxon>Mycobacteriales</taxon>
        <taxon>Gordoniaceae</taxon>
        <taxon>Gordonia</taxon>
    </lineage>
</organism>
<dbReference type="RefSeq" id="WP_183369417.1">
    <property type="nucleotide sequence ID" value="NZ_BAABHL010000105.1"/>
</dbReference>
<accession>A0A840EV65</accession>
<name>A0A840EV65_9ACTN</name>
<feature type="transmembrane region" description="Helical" evidence="9">
    <location>
        <begin position="449"/>
        <end position="470"/>
    </location>
</feature>
<feature type="transmembrane region" description="Helical" evidence="9">
    <location>
        <begin position="63"/>
        <end position="80"/>
    </location>
</feature>
<evidence type="ECO:0000256" key="5">
    <source>
        <dbReference type="ARBA" id="ARBA00022989"/>
    </source>
</evidence>
<evidence type="ECO:0000256" key="7">
    <source>
        <dbReference type="ARBA" id="ARBA00024033"/>
    </source>
</evidence>
<feature type="transmembrane region" description="Helical" evidence="9">
    <location>
        <begin position="377"/>
        <end position="393"/>
    </location>
</feature>
<evidence type="ECO:0000313" key="10">
    <source>
        <dbReference type="EMBL" id="MBB4134213.1"/>
    </source>
</evidence>
<evidence type="ECO:0000256" key="3">
    <source>
        <dbReference type="ARBA" id="ARBA00022679"/>
    </source>
</evidence>
<evidence type="ECO:0000256" key="2">
    <source>
        <dbReference type="ARBA" id="ARBA00022475"/>
    </source>
</evidence>
<keyword evidence="5 9" id="KW-1133">Transmembrane helix</keyword>
<keyword evidence="6 9" id="KW-0472">Membrane</keyword>
<evidence type="ECO:0000256" key="6">
    <source>
        <dbReference type="ARBA" id="ARBA00023136"/>
    </source>
</evidence>
<dbReference type="AlphaFoldDB" id="A0A840EV65"/>
<feature type="transmembrane region" description="Helical" evidence="9">
    <location>
        <begin position="292"/>
        <end position="313"/>
    </location>
</feature>
<feature type="region of interest" description="Disordered" evidence="8">
    <location>
        <begin position="1"/>
        <end position="25"/>
    </location>
</feature>
<proteinExistence type="inferred from homology"/>
<feature type="transmembrane region" description="Helical" evidence="9">
    <location>
        <begin position="184"/>
        <end position="204"/>
    </location>
</feature>
<dbReference type="InterPro" id="IPR018584">
    <property type="entry name" value="GT87"/>
</dbReference>
<feature type="transmembrane region" description="Helical" evidence="9">
    <location>
        <begin position="216"/>
        <end position="249"/>
    </location>
</feature>
<evidence type="ECO:0000256" key="4">
    <source>
        <dbReference type="ARBA" id="ARBA00022692"/>
    </source>
</evidence>
<comment type="caution">
    <text evidence="10">The sequence shown here is derived from an EMBL/GenBank/DDBJ whole genome shotgun (WGS) entry which is preliminary data.</text>
</comment>
<comment type="subcellular location">
    <subcellularLocation>
        <location evidence="1">Cell membrane</location>
        <topology evidence="1">Multi-pass membrane protein</topology>
    </subcellularLocation>
</comment>
<feature type="transmembrane region" description="Helical" evidence="9">
    <location>
        <begin position="255"/>
        <end position="280"/>
    </location>
</feature>
<evidence type="ECO:0000256" key="9">
    <source>
        <dbReference type="SAM" id="Phobius"/>
    </source>
</evidence>
<keyword evidence="2" id="KW-1003">Cell membrane</keyword>
<sequence length="503" mass="54827">MESTPSSPSEVDSPAPLDDDPRLATDRVLPSWNEPLVAQLSTSIGGPVGVHAAVGRSRNWTPLRVLLLIALAVMALGWFGKAGCIQQTDVAGQPGQSRLDWDDQRQFVGLCYSNIVAGYSQNHLTPTDLADGAAPYRTYWDVDGERQYLRAPVVTGAFMYVTAQASRGLGALVEATGLPRSLDVVYYFVVASILLAFGWLIAIWATMRTRRRDPWIVALIAISPLALVHIFTAYEVLPVMFTALAMYAWSKDRRTAAGVLIGLGAGTAFYPLLLLVAIGLVCVRERRVRDSLVVDGAAVATWAVINVPLAVLYPSGWSAVFTAWRDSAPGADTVYRLISQMFGWEPPVVLVTALVFVLMIAVVAGVTYAAMRAPREPRVVVLMFLLVAGYLLIGKDWRPETSLWLVPLAVLAIGHSRILLTWMTFDALLWVPRMALFLDADRKWLPAEFFYICSAVRWLMVAGLCAYVVWELLQPVSAAAGLRAASARASRVNGPDGAPVDAR</sequence>
<comment type="similarity">
    <text evidence="7">Belongs to the glycosyltransferase 87 family.</text>
</comment>
<keyword evidence="3" id="KW-0808">Transferase</keyword>
<dbReference type="InterPro" id="IPR016570">
    <property type="entry name" value="UCP010361"/>
</dbReference>
<evidence type="ECO:0000256" key="8">
    <source>
        <dbReference type="SAM" id="MobiDB-lite"/>
    </source>
</evidence>
<dbReference type="Pfam" id="PF09594">
    <property type="entry name" value="GT87"/>
    <property type="match status" value="1"/>
</dbReference>
<dbReference type="PIRSF" id="PIRSF010361">
    <property type="entry name" value="UCP010361"/>
    <property type="match status" value="1"/>
</dbReference>
<gene>
    <name evidence="10" type="ORF">BKA16_000765</name>
</gene>
<protein>
    <submittedName>
        <fullName evidence="10">Putative membrane protein</fullName>
    </submittedName>
</protein>
<keyword evidence="4 9" id="KW-0812">Transmembrane</keyword>
<keyword evidence="11" id="KW-1185">Reference proteome</keyword>
<evidence type="ECO:0000313" key="11">
    <source>
        <dbReference type="Proteomes" id="UP000551501"/>
    </source>
</evidence>
<reference evidence="10 11" key="1">
    <citation type="submission" date="2020-08" db="EMBL/GenBank/DDBJ databases">
        <title>Sequencing the genomes of 1000 actinobacteria strains.</title>
        <authorList>
            <person name="Klenk H.-P."/>
        </authorList>
    </citation>
    <scope>NUCLEOTIDE SEQUENCE [LARGE SCALE GENOMIC DNA]</scope>
    <source>
        <strain evidence="10 11">DSM 45298</strain>
    </source>
</reference>
<dbReference type="Proteomes" id="UP000551501">
    <property type="component" value="Unassembled WGS sequence"/>
</dbReference>
<dbReference type="EMBL" id="JACIFP010000001">
    <property type="protein sequence ID" value="MBB4134213.1"/>
    <property type="molecule type" value="Genomic_DNA"/>
</dbReference>
<evidence type="ECO:0000256" key="1">
    <source>
        <dbReference type="ARBA" id="ARBA00004651"/>
    </source>
</evidence>
<feature type="transmembrane region" description="Helical" evidence="9">
    <location>
        <begin position="405"/>
        <end position="429"/>
    </location>
</feature>
<feature type="compositionally biased region" description="Polar residues" evidence="8">
    <location>
        <begin position="1"/>
        <end position="10"/>
    </location>
</feature>
<dbReference type="GO" id="GO:0016758">
    <property type="term" value="F:hexosyltransferase activity"/>
    <property type="evidence" value="ECO:0007669"/>
    <property type="project" value="InterPro"/>
</dbReference>